<comment type="caution">
    <text evidence="1">The sequence shown here is derived from an EMBL/GenBank/DDBJ whole genome shotgun (WGS) entry which is preliminary data.</text>
</comment>
<evidence type="ECO:0000313" key="2">
    <source>
        <dbReference type="Proteomes" id="UP000434172"/>
    </source>
</evidence>
<dbReference type="AlphaFoldDB" id="A0A8H3VXT8"/>
<dbReference type="Proteomes" id="UP000434172">
    <property type="component" value="Unassembled WGS sequence"/>
</dbReference>
<dbReference type="EMBL" id="WOWK01000170">
    <property type="protein sequence ID" value="KAF0316154.1"/>
    <property type="molecule type" value="Genomic_DNA"/>
</dbReference>
<accession>A0A8H3VXT8</accession>
<gene>
    <name evidence="1" type="ORF">GQ607_016632</name>
</gene>
<reference evidence="1 2" key="1">
    <citation type="submission" date="2019-12" db="EMBL/GenBank/DDBJ databases">
        <title>A genome sequence resource for the geographically widespread anthracnose pathogen Colletotrichum asianum.</title>
        <authorList>
            <person name="Meng Y."/>
        </authorList>
    </citation>
    <scope>NUCLEOTIDE SEQUENCE [LARGE SCALE GENOMIC DNA]</scope>
    <source>
        <strain evidence="1 2">ICMP 18580</strain>
    </source>
</reference>
<evidence type="ECO:0000313" key="1">
    <source>
        <dbReference type="EMBL" id="KAF0316154.1"/>
    </source>
</evidence>
<protein>
    <submittedName>
        <fullName evidence="1">Uncharacterized protein</fullName>
    </submittedName>
</protein>
<name>A0A8H3VXT8_9PEZI</name>
<organism evidence="1 2">
    <name type="scientific">Colletotrichum asianum</name>
    <dbReference type="NCBI Taxonomy" id="702518"/>
    <lineage>
        <taxon>Eukaryota</taxon>
        <taxon>Fungi</taxon>
        <taxon>Dikarya</taxon>
        <taxon>Ascomycota</taxon>
        <taxon>Pezizomycotina</taxon>
        <taxon>Sordariomycetes</taxon>
        <taxon>Hypocreomycetidae</taxon>
        <taxon>Glomerellales</taxon>
        <taxon>Glomerellaceae</taxon>
        <taxon>Colletotrichum</taxon>
        <taxon>Colletotrichum gloeosporioides species complex</taxon>
    </lineage>
</organism>
<proteinExistence type="predicted"/>
<sequence>MILCSHLGSKIAGRDRTYCFLDHVSESLLALTTNPQVERGLHSHNARLSICSDSSPCLHHPTSSSYLHRNCYPIRILSKCLQTSHSPKPKVDRRSMQFARGSKHPNAPIPHQIPSALRLRMRTSLCQTAMSGVLPKQSRLGKERSAPRSLFSNAELQVNPAGTAAFARAGR</sequence>
<keyword evidence="2" id="KW-1185">Reference proteome</keyword>